<sequence length="53" mass="5690">MKFELVGLLYVLAIAAIAAGPVARFTGYGAAEFYIISILGLISLGYLARKKVR</sequence>
<dbReference type="EMBL" id="FNIL01000010">
    <property type="protein sequence ID" value="SDO28658.1"/>
    <property type="molecule type" value="Genomic_DNA"/>
</dbReference>
<dbReference type="RefSeq" id="WP_175444304.1">
    <property type="nucleotide sequence ID" value="NZ_FNIL01000010.1"/>
</dbReference>
<keyword evidence="1" id="KW-0472">Membrane</keyword>
<keyword evidence="1" id="KW-0812">Transmembrane</keyword>
<organism evidence="2 3">
    <name type="scientific">Alkalicoccus daliensis</name>
    <dbReference type="NCBI Taxonomy" id="745820"/>
    <lineage>
        <taxon>Bacteria</taxon>
        <taxon>Bacillati</taxon>
        <taxon>Bacillota</taxon>
        <taxon>Bacilli</taxon>
        <taxon>Bacillales</taxon>
        <taxon>Bacillaceae</taxon>
        <taxon>Alkalicoccus</taxon>
    </lineage>
</organism>
<reference evidence="3" key="1">
    <citation type="submission" date="2016-10" db="EMBL/GenBank/DDBJ databases">
        <authorList>
            <person name="Varghese N."/>
            <person name="Submissions S."/>
        </authorList>
    </citation>
    <scope>NUCLEOTIDE SEQUENCE [LARGE SCALE GENOMIC DNA]</scope>
    <source>
        <strain evidence="3">CGMCC 1.10369</strain>
    </source>
</reference>
<dbReference type="AlphaFoldDB" id="A0A1H0IB77"/>
<protein>
    <submittedName>
        <fullName evidence="2">Uncharacterized protein</fullName>
    </submittedName>
</protein>
<dbReference type="STRING" id="745820.SAMN04488053_11076"/>
<evidence type="ECO:0000256" key="1">
    <source>
        <dbReference type="SAM" id="Phobius"/>
    </source>
</evidence>
<evidence type="ECO:0000313" key="2">
    <source>
        <dbReference type="EMBL" id="SDO28658.1"/>
    </source>
</evidence>
<accession>A0A1H0IB77</accession>
<gene>
    <name evidence="2" type="ORF">SAMN04488053_11076</name>
</gene>
<feature type="transmembrane region" description="Helical" evidence="1">
    <location>
        <begin position="28"/>
        <end position="48"/>
    </location>
</feature>
<keyword evidence="3" id="KW-1185">Reference proteome</keyword>
<evidence type="ECO:0000313" key="3">
    <source>
        <dbReference type="Proteomes" id="UP000198778"/>
    </source>
</evidence>
<proteinExistence type="predicted"/>
<dbReference type="Proteomes" id="UP000198778">
    <property type="component" value="Unassembled WGS sequence"/>
</dbReference>
<name>A0A1H0IB77_9BACI</name>
<keyword evidence="1" id="KW-1133">Transmembrane helix</keyword>